<dbReference type="PANTHER" id="PTHR43214">
    <property type="entry name" value="TWO-COMPONENT RESPONSE REGULATOR"/>
    <property type="match status" value="1"/>
</dbReference>
<dbReference type="PROSITE" id="PS50043">
    <property type="entry name" value="HTH_LUXR_2"/>
    <property type="match status" value="1"/>
</dbReference>
<protein>
    <submittedName>
        <fullName evidence="6">Response regulator transcription factor</fullName>
    </submittedName>
</protein>
<dbReference type="GO" id="GO:0003677">
    <property type="term" value="F:DNA binding"/>
    <property type="evidence" value="ECO:0007669"/>
    <property type="project" value="UniProtKB-KW"/>
</dbReference>
<dbReference type="SMART" id="SM00448">
    <property type="entry name" value="REC"/>
    <property type="match status" value="1"/>
</dbReference>
<reference evidence="7 8" key="1">
    <citation type="journal article" date="2021" name="Microbiol. Resour. Announc.">
        <title>Draft Genome Sequence of Coralloluteibacterium stylophorae LMG 29479T.</title>
        <authorList>
            <person name="Karlyshev A.V."/>
            <person name="Kudryashova E.B."/>
            <person name="Ariskina E.V."/>
            <person name="Conroy A.P."/>
            <person name="Abidueva E.Y."/>
        </authorList>
    </citation>
    <scope>NUCLEOTIDE SEQUENCE [LARGE SCALE GENOMIC DNA]</scope>
    <source>
        <strain evidence="7 8">LMG 29479</strain>
    </source>
</reference>
<dbReference type="CDD" id="cd06170">
    <property type="entry name" value="LuxR_C_like"/>
    <property type="match status" value="1"/>
</dbReference>
<dbReference type="PRINTS" id="PR00038">
    <property type="entry name" value="HTHLUXR"/>
</dbReference>
<dbReference type="Gene3D" id="3.40.50.2300">
    <property type="match status" value="1"/>
</dbReference>
<dbReference type="InterPro" id="IPR058245">
    <property type="entry name" value="NreC/VraR/RcsB-like_REC"/>
</dbReference>
<evidence type="ECO:0000313" key="6">
    <source>
        <dbReference type="EMBL" id="MBR0561544.1"/>
    </source>
</evidence>
<evidence type="ECO:0000256" key="1">
    <source>
        <dbReference type="ARBA" id="ARBA00022553"/>
    </source>
</evidence>
<evidence type="ECO:0000259" key="5">
    <source>
        <dbReference type="PROSITE" id="PS50110"/>
    </source>
</evidence>
<evidence type="ECO:0000256" key="2">
    <source>
        <dbReference type="ARBA" id="ARBA00023125"/>
    </source>
</evidence>
<dbReference type="InterPro" id="IPR011006">
    <property type="entry name" value="CheY-like_superfamily"/>
</dbReference>
<name>A0A8J7VRF4_9GAMM</name>
<dbReference type="SUPFAM" id="SSF46894">
    <property type="entry name" value="C-terminal effector domain of the bipartite response regulators"/>
    <property type="match status" value="1"/>
</dbReference>
<dbReference type="InterPro" id="IPR039420">
    <property type="entry name" value="WalR-like"/>
</dbReference>
<dbReference type="InterPro" id="IPR001789">
    <property type="entry name" value="Sig_transdc_resp-reg_receiver"/>
</dbReference>
<dbReference type="Pfam" id="PF00072">
    <property type="entry name" value="Response_reg"/>
    <property type="match status" value="1"/>
</dbReference>
<organism evidence="6">
    <name type="scientific">Coralloluteibacterium stylophorae</name>
    <dbReference type="NCBI Taxonomy" id="1776034"/>
    <lineage>
        <taxon>Bacteria</taxon>
        <taxon>Pseudomonadati</taxon>
        <taxon>Pseudomonadota</taxon>
        <taxon>Gammaproteobacteria</taxon>
        <taxon>Lysobacterales</taxon>
        <taxon>Lysobacteraceae</taxon>
        <taxon>Coralloluteibacterium</taxon>
    </lineage>
</organism>
<dbReference type="Pfam" id="PF00196">
    <property type="entry name" value="GerE"/>
    <property type="match status" value="1"/>
</dbReference>
<dbReference type="InterPro" id="IPR016032">
    <property type="entry name" value="Sig_transdc_resp-reg_C-effctor"/>
</dbReference>
<feature type="domain" description="HTH luxR-type" evidence="4">
    <location>
        <begin position="150"/>
        <end position="215"/>
    </location>
</feature>
<dbReference type="SUPFAM" id="SSF52172">
    <property type="entry name" value="CheY-like"/>
    <property type="match status" value="1"/>
</dbReference>
<proteinExistence type="predicted"/>
<dbReference type="EMBL" id="JAGQFT010000013">
    <property type="protein sequence ID" value="MBR0561544.1"/>
    <property type="molecule type" value="Genomic_DNA"/>
</dbReference>
<keyword evidence="2" id="KW-0238">DNA-binding</keyword>
<evidence type="ECO:0000313" key="8">
    <source>
        <dbReference type="Proteomes" id="UP000675747"/>
    </source>
</evidence>
<evidence type="ECO:0000259" key="4">
    <source>
        <dbReference type="PROSITE" id="PS50043"/>
    </source>
</evidence>
<dbReference type="GO" id="GO:0006355">
    <property type="term" value="P:regulation of DNA-templated transcription"/>
    <property type="evidence" value="ECO:0007669"/>
    <property type="project" value="InterPro"/>
</dbReference>
<dbReference type="SMART" id="SM00421">
    <property type="entry name" value="HTH_LUXR"/>
    <property type="match status" value="1"/>
</dbReference>
<dbReference type="RefSeq" id="WP_211925512.1">
    <property type="nucleotide sequence ID" value="NZ_JAGQFT020000011.1"/>
</dbReference>
<reference evidence="6" key="2">
    <citation type="submission" date="2021-04" db="EMBL/GenBank/DDBJ databases">
        <authorList>
            <person name="Karlyshev A.V."/>
        </authorList>
    </citation>
    <scope>NUCLEOTIDE SEQUENCE</scope>
    <source>
        <strain evidence="6">LMG 29479</strain>
    </source>
</reference>
<evidence type="ECO:0000256" key="3">
    <source>
        <dbReference type="PROSITE-ProRule" id="PRU00169"/>
    </source>
</evidence>
<sequence length="224" mass="24333">MDGGVGGIRSPAFRPLRIALADDHAVVRKGYRRLLELEDDMQVVAEFGDGDGVYAWLRDNPVDVLVLDLSMPGRSGLDVLQRLMQRGDAVRVLVFTMHESAALAGQALALGACGYLTKSSAPEALTDAVREVARGRRVVAAGLDRDPATGQAPHRQLSPREFEVFLLLAEGDAVERIARTLRLSEKTVANYQTTIRQKTGLGSALEMYRYALAHGLVEAPLLRA</sequence>
<keyword evidence="1 3" id="KW-0597">Phosphoprotein</keyword>
<dbReference type="AlphaFoldDB" id="A0A8J7VRF4"/>
<evidence type="ECO:0000313" key="7">
    <source>
        <dbReference type="EMBL" id="MBS7458445.1"/>
    </source>
</evidence>
<dbReference type="Proteomes" id="UP000675747">
    <property type="component" value="Unassembled WGS sequence"/>
</dbReference>
<feature type="modified residue" description="4-aspartylphosphate" evidence="3">
    <location>
        <position position="68"/>
    </location>
</feature>
<dbReference type="GO" id="GO:0000160">
    <property type="term" value="P:phosphorelay signal transduction system"/>
    <property type="evidence" value="ECO:0007669"/>
    <property type="project" value="InterPro"/>
</dbReference>
<dbReference type="CDD" id="cd17535">
    <property type="entry name" value="REC_NarL-like"/>
    <property type="match status" value="1"/>
</dbReference>
<dbReference type="EMBL" id="JAGQFT020000011">
    <property type="protein sequence ID" value="MBS7458445.1"/>
    <property type="molecule type" value="Genomic_DNA"/>
</dbReference>
<dbReference type="InterPro" id="IPR000792">
    <property type="entry name" value="Tscrpt_reg_LuxR_C"/>
</dbReference>
<feature type="domain" description="Response regulatory" evidence="5">
    <location>
        <begin position="17"/>
        <end position="133"/>
    </location>
</feature>
<dbReference type="PANTHER" id="PTHR43214:SF43">
    <property type="entry name" value="TWO-COMPONENT RESPONSE REGULATOR"/>
    <property type="match status" value="1"/>
</dbReference>
<accession>A0A8J7VRF4</accession>
<gene>
    <name evidence="7" type="ORF">KB893_015000</name>
    <name evidence="6" type="ORF">KB893_03250</name>
</gene>
<dbReference type="PROSITE" id="PS50110">
    <property type="entry name" value="RESPONSE_REGULATORY"/>
    <property type="match status" value="1"/>
</dbReference>
<comment type="caution">
    <text evidence="6">The sequence shown here is derived from an EMBL/GenBank/DDBJ whole genome shotgun (WGS) entry which is preliminary data.</text>
</comment>
<keyword evidence="8" id="KW-1185">Reference proteome</keyword>